<gene>
    <name evidence="1" type="ORF">BJX63DRAFT_3640</name>
</gene>
<keyword evidence="2" id="KW-1185">Reference proteome</keyword>
<protein>
    <submittedName>
        <fullName evidence="1">Uncharacterized protein</fullName>
    </submittedName>
</protein>
<reference evidence="1 2" key="1">
    <citation type="submission" date="2024-07" db="EMBL/GenBank/DDBJ databases">
        <title>Section-level genome sequencing and comparative genomics of Aspergillus sections Usti and Cavernicolus.</title>
        <authorList>
            <consortium name="Lawrence Berkeley National Laboratory"/>
            <person name="Nybo J.L."/>
            <person name="Vesth T.C."/>
            <person name="Theobald S."/>
            <person name="Frisvad J.C."/>
            <person name="Larsen T.O."/>
            <person name="Kjaerboelling I."/>
            <person name="Rothschild-Mancinelli K."/>
            <person name="Lyhne E.K."/>
            <person name="Kogle M.E."/>
            <person name="Barry K."/>
            <person name="Clum A."/>
            <person name="Na H."/>
            <person name="Ledsgaard L."/>
            <person name="Lin J."/>
            <person name="Lipzen A."/>
            <person name="Kuo A."/>
            <person name="Riley R."/>
            <person name="Mondo S."/>
            <person name="Labutti K."/>
            <person name="Haridas S."/>
            <person name="Pangalinan J."/>
            <person name="Salamov A.A."/>
            <person name="Simmons B.A."/>
            <person name="Magnuson J.K."/>
            <person name="Chen J."/>
            <person name="Drula E."/>
            <person name="Henrissat B."/>
            <person name="Wiebenga A."/>
            <person name="Lubbers R.J."/>
            <person name="Gomes A.C."/>
            <person name="Makela M.R."/>
            <person name="Stajich J."/>
            <person name="Grigoriev I.V."/>
            <person name="Mortensen U.H."/>
            <person name="De Vries R.P."/>
            <person name="Baker S.E."/>
            <person name="Andersen M.R."/>
        </authorList>
    </citation>
    <scope>NUCLEOTIDE SEQUENCE [LARGE SCALE GENOMIC DNA]</scope>
    <source>
        <strain evidence="1 2">CBS 588.65</strain>
    </source>
</reference>
<evidence type="ECO:0000313" key="2">
    <source>
        <dbReference type="Proteomes" id="UP001610334"/>
    </source>
</evidence>
<dbReference type="EMBL" id="JBFXLT010000001">
    <property type="protein sequence ID" value="KAL2823014.1"/>
    <property type="molecule type" value="Genomic_DNA"/>
</dbReference>
<comment type="caution">
    <text evidence="1">The sequence shown here is derived from an EMBL/GenBank/DDBJ whole genome shotgun (WGS) entry which is preliminary data.</text>
</comment>
<proteinExistence type="predicted"/>
<dbReference type="Proteomes" id="UP001610334">
    <property type="component" value="Unassembled WGS sequence"/>
</dbReference>
<accession>A0ABR4I5I4</accession>
<organism evidence="1 2">
    <name type="scientific">Aspergillus granulosus</name>
    <dbReference type="NCBI Taxonomy" id="176169"/>
    <lineage>
        <taxon>Eukaryota</taxon>
        <taxon>Fungi</taxon>
        <taxon>Dikarya</taxon>
        <taxon>Ascomycota</taxon>
        <taxon>Pezizomycotina</taxon>
        <taxon>Eurotiomycetes</taxon>
        <taxon>Eurotiomycetidae</taxon>
        <taxon>Eurotiales</taxon>
        <taxon>Aspergillaceae</taxon>
        <taxon>Aspergillus</taxon>
        <taxon>Aspergillus subgen. Nidulantes</taxon>
    </lineage>
</organism>
<sequence length="143" mass="16697">MVQLNMRWVKHYLHYLVFLKAGVIRFLTIPERNPISWPRYNNTLLPQDSRLQRDIQINTYPITRQEPIRNRTIFSRLQIQLDQPADARLVLLLKRSNNNSIQSCPSRCKMGINMLPSPDFFLPSYFIPTSAGRVGSRRAVKAS</sequence>
<evidence type="ECO:0000313" key="1">
    <source>
        <dbReference type="EMBL" id="KAL2823014.1"/>
    </source>
</evidence>
<name>A0ABR4I5I4_9EURO</name>